<protein>
    <submittedName>
        <fullName evidence="1">Uncharacterized protein</fullName>
    </submittedName>
</protein>
<dbReference type="RefSeq" id="XP_066708641.1">
    <property type="nucleotide sequence ID" value="XM_066865512.1"/>
</dbReference>
<gene>
    <name evidence="1" type="ORF">PG994_014103</name>
</gene>
<dbReference type="EMBL" id="JAQQWL010000015">
    <property type="protein sequence ID" value="KAK8041096.1"/>
    <property type="molecule type" value="Genomic_DNA"/>
</dbReference>
<keyword evidence="2" id="KW-1185">Reference proteome</keyword>
<accession>A0ABR1T3D5</accession>
<proteinExistence type="predicted"/>
<organism evidence="1 2">
    <name type="scientific">Apiospora phragmitis</name>
    <dbReference type="NCBI Taxonomy" id="2905665"/>
    <lineage>
        <taxon>Eukaryota</taxon>
        <taxon>Fungi</taxon>
        <taxon>Dikarya</taxon>
        <taxon>Ascomycota</taxon>
        <taxon>Pezizomycotina</taxon>
        <taxon>Sordariomycetes</taxon>
        <taxon>Xylariomycetidae</taxon>
        <taxon>Amphisphaeriales</taxon>
        <taxon>Apiosporaceae</taxon>
        <taxon>Apiospora</taxon>
    </lineage>
</organism>
<dbReference type="Proteomes" id="UP001480595">
    <property type="component" value="Unassembled WGS sequence"/>
</dbReference>
<comment type="caution">
    <text evidence="1">The sequence shown here is derived from an EMBL/GenBank/DDBJ whole genome shotgun (WGS) entry which is preliminary data.</text>
</comment>
<reference evidence="1 2" key="1">
    <citation type="submission" date="2023-01" db="EMBL/GenBank/DDBJ databases">
        <title>Analysis of 21 Apiospora genomes using comparative genomics revels a genus with tremendous synthesis potential of carbohydrate active enzymes and secondary metabolites.</title>
        <authorList>
            <person name="Sorensen T."/>
        </authorList>
    </citation>
    <scope>NUCLEOTIDE SEQUENCE [LARGE SCALE GENOMIC DNA]</scope>
    <source>
        <strain evidence="1 2">CBS 135458</strain>
    </source>
</reference>
<name>A0ABR1T3D5_9PEZI</name>
<evidence type="ECO:0000313" key="2">
    <source>
        <dbReference type="Proteomes" id="UP001480595"/>
    </source>
</evidence>
<evidence type="ECO:0000313" key="1">
    <source>
        <dbReference type="EMBL" id="KAK8041096.1"/>
    </source>
</evidence>
<dbReference type="GeneID" id="92098575"/>
<sequence>MPRKCVELLIRPGHGRTLVTLAFVASIRDREVWRDEDVVTPALFGFKRLKPLALDNCYAVEFTAPEHGGDRYSGQRPRYCGGSSSPEPSWTTQRIARSKGYTPYWKDVAIVSAMRSVDRWAYSRREEIMNRMPEGGMPLTEGELRRSQSHCSFHNLFQEERLIYNPETNPNL</sequence>